<reference evidence="8 9" key="1">
    <citation type="submission" date="2018-04" db="EMBL/GenBank/DDBJ databases">
        <title>Novel Campyloabacter and Helicobacter Species and Strains.</title>
        <authorList>
            <person name="Mannion A.J."/>
            <person name="Shen Z."/>
            <person name="Fox J.G."/>
        </authorList>
    </citation>
    <scope>NUCLEOTIDE SEQUENCE [LARGE SCALE GENOMIC DNA]</scope>
    <source>
        <strain evidence="8 9">MIT 97-5075</strain>
    </source>
</reference>
<keyword evidence="9" id="KW-1185">Reference proteome</keyword>
<dbReference type="Gene3D" id="2.40.30.170">
    <property type="match status" value="1"/>
</dbReference>
<gene>
    <name evidence="8" type="ORF">CQA66_03385</name>
</gene>
<evidence type="ECO:0000259" key="6">
    <source>
        <dbReference type="Pfam" id="PF25917"/>
    </source>
</evidence>
<keyword evidence="3" id="KW-0175">Coiled coil</keyword>
<comment type="subcellular location">
    <subcellularLocation>
        <location evidence="1">Cell envelope</location>
    </subcellularLocation>
</comment>
<dbReference type="Gene3D" id="2.40.50.100">
    <property type="match status" value="1"/>
</dbReference>
<evidence type="ECO:0000256" key="5">
    <source>
        <dbReference type="SAM" id="Phobius"/>
    </source>
</evidence>
<evidence type="ECO:0000259" key="7">
    <source>
        <dbReference type="Pfam" id="PF25990"/>
    </source>
</evidence>
<dbReference type="InterPro" id="IPR058625">
    <property type="entry name" value="MdtA-like_BSH"/>
</dbReference>
<name>A0A3D8J745_9HELI</name>
<feature type="domain" description="Multidrug resistance protein MdtA-like barrel-sandwich hybrid" evidence="6">
    <location>
        <begin position="72"/>
        <end position="227"/>
    </location>
</feature>
<evidence type="ECO:0000256" key="3">
    <source>
        <dbReference type="ARBA" id="ARBA00023054"/>
    </source>
</evidence>
<keyword evidence="5" id="KW-0812">Transmembrane</keyword>
<keyword evidence="5" id="KW-1133">Transmembrane helix</keyword>
<evidence type="ECO:0000256" key="2">
    <source>
        <dbReference type="ARBA" id="ARBA00009477"/>
    </source>
</evidence>
<feature type="domain" description="YknX-like beta-barrel" evidence="7">
    <location>
        <begin position="244"/>
        <end position="314"/>
    </location>
</feature>
<dbReference type="SUPFAM" id="SSF111369">
    <property type="entry name" value="HlyD-like secretion proteins"/>
    <property type="match status" value="1"/>
</dbReference>
<comment type="caution">
    <text evidence="8">The sequence shown here is derived from an EMBL/GenBank/DDBJ whole genome shotgun (WGS) entry which is preliminary data.</text>
</comment>
<dbReference type="Pfam" id="PF25917">
    <property type="entry name" value="BSH_RND"/>
    <property type="match status" value="1"/>
</dbReference>
<proteinExistence type="inferred from homology"/>
<dbReference type="Gene3D" id="1.10.287.470">
    <property type="entry name" value="Helix hairpin bin"/>
    <property type="match status" value="1"/>
</dbReference>
<dbReference type="RefSeq" id="WP_104763083.1">
    <property type="nucleotide sequence ID" value="NZ_FZPM01000013.1"/>
</dbReference>
<dbReference type="AlphaFoldDB" id="A0A3D8J745"/>
<dbReference type="Pfam" id="PF25990">
    <property type="entry name" value="Beta-barrel_YknX"/>
    <property type="match status" value="1"/>
</dbReference>
<accession>A0A3D8J745</accession>
<dbReference type="NCBIfam" id="TIGR01730">
    <property type="entry name" value="RND_mfp"/>
    <property type="match status" value="1"/>
</dbReference>
<evidence type="ECO:0000313" key="8">
    <source>
        <dbReference type="EMBL" id="RDU72936.1"/>
    </source>
</evidence>
<evidence type="ECO:0000313" key="9">
    <source>
        <dbReference type="Proteomes" id="UP000256424"/>
    </source>
</evidence>
<dbReference type="EMBL" id="NXLW01000004">
    <property type="protein sequence ID" value="RDU72936.1"/>
    <property type="molecule type" value="Genomic_DNA"/>
</dbReference>
<dbReference type="GO" id="GO:0016020">
    <property type="term" value="C:membrane"/>
    <property type="evidence" value="ECO:0007669"/>
    <property type="project" value="InterPro"/>
</dbReference>
<dbReference type="GO" id="GO:0022857">
    <property type="term" value="F:transmembrane transporter activity"/>
    <property type="evidence" value="ECO:0007669"/>
    <property type="project" value="InterPro"/>
</dbReference>
<dbReference type="PANTHER" id="PTHR32347:SF14">
    <property type="entry name" value="EFFLUX SYSTEM COMPONENT YKNX-RELATED"/>
    <property type="match status" value="1"/>
</dbReference>
<dbReference type="Proteomes" id="UP000256424">
    <property type="component" value="Unassembled WGS sequence"/>
</dbReference>
<organism evidence="8 9">
    <name type="scientific">Helicobacter aurati</name>
    <dbReference type="NCBI Taxonomy" id="137778"/>
    <lineage>
        <taxon>Bacteria</taxon>
        <taxon>Pseudomonadati</taxon>
        <taxon>Campylobacterota</taxon>
        <taxon>Epsilonproteobacteria</taxon>
        <taxon>Campylobacterales</taxon>
        <taxon>Helicobacteraceae</taxon>
        <taxon>Helicobacter</taxon>
    </lineage>
</organism>
<evidence type="ECO:0000256" key="1">
    <source>
        <dbReference type="ARBA" id="ARBA00004196"/>
    </source>
</evidence>
<dbReference type="GO" id="GO:0030313">
    <property type="term" value="C:cell envelope"/>
    <property type="evidence" value="ECO:0007669"/>
    <property type="project" value="UniProtKB-SubCell"/>
</dbReference>
<protein>
    <submittedName>
        <fullName evidence="8">Efflux RND transporter periplasmic adaptor subunit</fullName>
    </submittedName>
</protein>
<keyword evidence="5" id="KW-0472">Membrane</keyword>
<feature type="region of interest" description="Disordered" evidence="4">
    <location>
        <begin position="338"/>
        <end position="373"/>
    </location>
</feature>
<dbReference type="InterPro" id="IPR058636">
    <property type="entry name" value="Beta-barrel_YknX"/>
</dbReference>
<dbReference type="InterPro" id="IPR006143">
    <property type="entry name" value="RND_pump_MFP"/>
</dbReference>
<comment type="similarity">
    <text evidence="2">Belongs to the membrane fusion protein (MFP) (TC 8.A.1) family.</text>
</comment>
<dbReference type="OrthoDB" id="9784484at2"/>
<feature type="transmembrane region" description="Helical" evidence="5">
    <location>
        <begin position="21"/>
        <end position="40"/>
    </location>
</feature>
<dbReference type="PANTHER" id="PTHR32347">
    <property type="entry name" value="EFFLUX SYSTEM COMPONENT YKNX-RELATED"/>
    <property type="match status" value="1"/>
</dbReference>
<sequence length="421" mass="46539">MPTNDEIYKTITPSNTKKYTFIVLFLISLLLIGLAVYFFFRSNHEVVYSTTTPIKRNITQTVSATGTLSPTNEVEVGSEISGTIYKLYVDVNDTVKKNQILAEINPNKLNQAREGYEAQLSSANANLESSKVALAQKEWNYQQQQKLYEATNGRSPSMLELQTAKMEYLSAKADIKVKQASINQIQTNLRASKIDLQNSIIKSPIDGIVLERSISLGQTVAASFQAPTLFKLAENLKEMNLIVNISESDIGKVKAGQEATFTVDAYPNQEFTAKVDKVNFASTTTDNITSYETTIYVDNENLLLKPGMNATASIKVASADNALLIPVAALFYNPEQNKTKTEKKISNPLAASGPPQRPKRERAPGNSNKQNHSQGVVWVLKENNTIQAVEVEIGISDSKMVEIISNNINTETKIVTESHYK</sequence>
<evidence type="ECO:0000256" key="4">
    <source>
        <dbReference type="SAM" id="MobiDB-lite"/>
    </source>
</evidence>
<dbReference type="InterPro" id="IPR050465">
    <property type="entry name" value="UPF0194_transport"/>
</dbReference>